<evidence type="ECO:0000313" key="3">
    <source>
        <dbReference type="EMBL" id="CAF4192778.1"/>
    </source>
</evidence>
<name>A0A820B387_9BILA</name>
<comment type="caution">
    <text evidence="3">The sequence shown here is derived from an EMBL/GenBank/DDBJ whole genome shotgun (WGS) entry which is preliminary data.</text>
</comment>
<proteinExistence type="predicted"/>
<dbReference type="OrthoDB" id="9991379at2759"/>
<sequence>MATASSFNDSSDFCMRCSSNYNRIQPSLCQCKHCSESFCFDCMKEHNDELQQNKAEFTDQYNELKQLIIEKKELITNETIKTKQEFNEWFKKCIDNLTIEKQRIDMDIDKEEKQIQV</sequence>
<evidence type="ECO:0000256" key="1">
    <source>
        <dbReference type="SAM" id="Coils"/>
    </source>
</evidence>
<protein>
    <submittedName>
        <fullName evidence="3">Uncharacterized protein</fullName>
    </submittedName>
</protein>
<feature type="coiled-coil region" evidence="1">
    <location>
        <begin position="40"/>
        <end position="114"/>
    </location>
</feature>
<evidence type="ECO:0000313" key="2">
    <source>
        <dbReference type="EMBL" id="CAF1516100.1"/>
    </source>
</evidence>
<dbReference type="Proteomes" id="UP000663891">
    <property type="component" value="Unassembled WGS sequence"/>
</dbReference>
<dbReference type="EMBL" id="CAJOAY010008780">
    <property type="protein sequence ID" value="CAF4192778.1"/>
    <property type="molecule type" value="Genomic_DNA"/>
</dbReference>
<keyword evidence="1" id="KW-0175">Coiled coil</keyword>
<accession>A0A820B387</accession>
<organism evidence="3 4">
    <name type="scientific">Adineta steineri</name>
    <dbReference type="NCBI Taxonomy" id="433720"/>
    <lineage>
        <taxon>Eukaryota</taxon>
        <taxon>Metazoa</taxon>
        <taxon>Spiralia</taxon>
        <taxon>Gnathifera</taxon>
        <taxon>Rotifera</taxon>
        <taxon>Eurotatoria</taxon>
        <taxon>Bdelloidea</taxon>
        <taxon>Adinetida</taxon>
        <taxon>Adinetidae</taxon>
        <taxon>Adineta</taxon>
    </lineage>
</organism>
<dbReference type="AlphaFoldDB" id="A0A820B387"/>
<reference evidence="3" key="1">
    <citation type="submission" date="2021-02" db="EMBL/GenBank/DDBJ databases">
        <authorList>
            <person name="Nowell W R."/>
        </authorList>
    </citation>
    <scope>NUCLEOTIDE SEQUENCE</scope>
</reference>
<gene>
    <name evidence="3" type="ORF">OKA104_LOCUS40529</name>
    <name evidence="2" type="ORF">VCS650_LOCUS43037</name>
</gene>
<dbReference type="EMBL" id="CAJNON010002737">
    <property type="protein sequence ID" value="CAF1516100.1"/>
    <property type="molecule type" value="Genomic_DNA"/>
</dbReference>
<evidence type="ECO:0000313" key="4">
    <source>
        <dbReference type="Proteomes" id="UP000663881"/>
    </source>
</evidence>
<dbReference type="Proteomes" id="UP000663881">
    <property type="component" value="Unassembled WGS sequence"/>
</dbReference>